<dbReference type="CDD" id="cd04724">
    <property type="entry name" value="Tryptophan_synthase_alpha"/>
    <property type="match status" value="1"/>
</dbReference>
<evidence type="ECO:0000256" key="2">
    <source>
        <dbReference type="ARBA" id="ARBA00004733"/>
    </source>
</evidence>
<evidence type="ECO:0000313" key="12">
    <source>
        <dbReference type="Proteomes" id="UP000178039"/>
    </source>
</evidence>
<evidence type="ECO:0000256" key="3">
    <source>
        <dbReference type="ARBA" id="ARBA00011270"/>
    </source>
</evidence>
<keyword evidence="6 9" id="KW-0057">Aromatic amino acid biosynthesis</keyword>
<dbReference type="InterPro" id="IPR002028">
    <property type="entry name" value="Trp_synthase_suA"/>
</dbReference>
<dbReference type="FunFam" id="3.20.20.70:FF:000037">
    <property type="entry name" value="Tryptophan synthase alpha chain"/>
    <property type="match status" value="1"/>
</dbReference>
<evidence type="ECO:0000256" key="5">
    <source>
        <dbReference type="ARBA" id="ARBA00022822"/>
    </source>
</evidence>
<evidence type="ECO:0000256" key="8">
    <source>
        <dbReference type="ARBA" id="ARBA00049047"/>
    </source>
</evidence>
<reference evidence="11 12" key="1">
    <citation type="journal article" date="2016" name="Nat. Commun.">
        <title>Thousands of microbial genomes shed light on interconnected biogeochemical processes in an aquifer system.</title>
        <authorList>
            <person name="Anantharaman K."/>
            <person name="Brown C.T."/>
            <person name="Hug L.A."/>
            <person name="Sharon I."/>
            <person name="Castelle C.J."/>
            <person name="Probst A.J."/>
            <person name="Thomas B.C."/>
            <person name="Singh A."/>
            <person name="Wilkins M.J."/>
            <person name="Karaoz U."/>
            <person name="Brodie E.L."/>
            <person name="Williams K.H."/>
            <person name="Hubbard S.S."/>
            <person name="Banfield J.F."/>
        </authorList>
    </citation>
    <scope>NUCLEOTIDE SEQUENCE [LARGE SCALE GENOMIC DNA]</scope>
</reference>
<dbReference type="NCBIfam" id="TIGR00262">
    <property type="entry name" value="trpA"/>
    <property type="match status" value="1"/>
</dbReference>
<feature type="active site" description="Proton acceptor" evidence="9">
    <location>
        <position position="60"/>
    </location>
</feature>
<keyword evidence="7 9" id="KW-0456">Lyase</keyword>
<dbReference type="GO" id="GO:0004834">
    <property type="term" value="F:tryptophan synthase activity"/>
    <property type="evidence" value="ECO:0007669"/>
    <property type="project" value="UniProtKB-UniRule"/>
</dbReference>
<dbReference type="EC" id="4.2.1.20" evidence="9"/>
<dbReference type="Gene3D" id="3.20.20.70">
    <property type="entry name" value="Aldolase class I"/>
    <property type="match status" value="1"/>
</dbReference>
<comment type="similarity">
    <text evidence="9 10">Belongs to the TrpA family.</text>
</comment>
<protein>
    <recommendedName>
        <fullName evidence="9">Tryptophan synthase alpha chain</fullName>
        <ecNumber evidence="9">4.2.1.20</ecNumber>
    </recommendedName>
</protein>
<dbReference type="Proteomes" id="UP000178039">
    <property type="component" value="Unassembled WGS sequence"/>
</dbReference>
<dbReference type="HAMAP" id="MF_00131">
    <property type="entry name" value="Trp_synth_alpha"/>
    <property type="match status" value="1"/>
</dbReference>
<dbReference type="EMBL" id="MGBB01000039">
    <property type="protein sequence ID" value="OGK57993.1"/>
    <property type="molecule type" value="Genomic_DNA"/>
</dbReference>
<comment type="subunit">
    <text evidence="3 9">Tetramer of two alpha and two beta chains.</text>
</comment>
<dbReference type="AlphaFoldDB" id="A0A1F7JQU5"/>
<evidence type="ECO:0000256" key="4">
    <source>
        <dbReference type="ARBA" id="ARBA00022605"/>
    </source>
</evidence>
<dbReference type="PROSITE" id="PS00167">
    <property type="entry name" value="TRP_SYNTHASE_ALPHA"/>
    <property type="match status" value="1"/>
</dbReference>
<evidence type="ECO:0000313" key="11">
    <source>
        <dbReference type="EMBL" id="OGK57993.1"/>
    </source>
</evidence>
<dbReference type="Pfam" id="PF00290">
    <property type="entry name" value="Trp_syntA"/>
    <property type="match status" value="1"/>
</dbReference>
<dbReference type="InterPro" id="IPR013785">
    <property type="entry name" value="Aldolase_TIM"/>
</dbReference>
<dbReference type="UniPathway" id="UPA00035">
    <property type="reaction ID" value="UER00044"/>
</dbReference>
<dbReference type="InterPro" id="IPR011060">
    <property type="entry name" value="RibuloseP-bd_barrel"/>
</dbReference>
<evidence type="ECO:0000256" key="1">
    <source>
        <dbReference type="ARBA" id="ARBA00003365"/>
    </source>
</evidence>
<sequence>MTKLEEKLQQIKSKKRIGLMTHVVIGYPTLEETVSIVKTMAENGVDFIELQIPFSDPLADGPTIMKACEEALQKGIKVKDAFKLAQKLSEQVEIPLLFMAYYNTVFKYGTKKFCDDAKKAGISGLIIPDMPLDEEHEEHFIKYCKEADLKNIRVVSPASTTERLKKNARVADGFVYCTARQGITGAQKELDPQIISFLKNVKKSFKIPIAVGFGISNKERIKQIKPYADIAVVGSAIIDVINRSSEQEIEGNIKQFLIGLKI</sequence>
<comment type="function">
    <text evidence="1 9">The alpha subunit is responsible for the aldol cleavage of indoleglycerol phosphate to indole and glyceraldehyde 3-phosphate.</text>
</comment>
<comment type="pathway">
    <text evidence="2 9">Amino-acid biosynthesis; L-tryptophan biosynthesis; L-tryptophan from chorismate: step 5/5.</text>
</comment>
<dbReference type="PANTHER" id="PTHR43406:SF1">
    <property type="entry name" value="TRYPTOPHAN SYNTHASE ALPHA CHAIN, CHLOROPLASTIC"/>
    <property type="match status" value="1"/>
</dbReference>
<name>A0A1F7JQU5_9BACT</name>
<dbReference type="GO" id="GO:0005829">
    <property type="term" value="C:cytosol"/>
    <property type="evidence" value="ECO:0007669"/>
    <property type="project" value="TreeGrafter"/>
</dbReference>
<keyword evidence="4 9" id="KW-0028">Amino-acid biosynthesis</keyword>
<dbReference type="SUPFAM" id="SSF51366">
    <property type="entry name" value="Ribulose-phoshate binding barrel"/>
    <property type="match status" value="1"/>
</dbReference>
<evidence type="ECO:0000256" key="6">
    <source>
        <dbReference type="ARBA" id="ARBA00023141"/>
    </source>
</evidence>
<comment type="caution">
    <text evidence="11">The sequence shown here is derived from an EMBL/GenBank/DDBJ whole genome shotgun (WGS) entry which is preliminary data.</text>
</comment>
<gene>
    <name evidence="9" type="primary">trpA</name>
    <name evidence="11" type="ORF">A3H86_01970</name>
</gene>
<evidence type="ECO:0000256" key="10">
    <source>
        <dbReference type="RuleBase" id="RU003662"/>
    </source>
</evidence>
<evidence type="ECO:0000256" key="9">
    <source>
        <dbReference type="HAMAP-Rule" id="MF_00131"/>
    </source>
</evidence>
<accession>A0A1F7JQU5</accession>
<dbReference type="PANTHER" id="PTHR43406">
    <property type="entry name" value="TRYPTOPHAN SYNTHASE, ALPHA CHAIN"/>
    <property type="match status" value="1"/>
</dbReference>
<comment type="catalytic activity">
    <reaction evidence="8 9">
        <text>(1S,2R)-1-C-(indol-3-yl)glycerol 3-phosphate + L-serine = D-glyceraldehyde 3-phosphate + L-tryptophan + H2O</text>
        <dbReference type="Rhea" id="RHEA:10532"/>
        <dbReference type="ChEBI" id="CHEBI:15377"/>
        <dbReference type="ChEBI" id="CHEBI:33384"/>
        <dbReference type="ChEBI" id="CHEBI:57912"/>
        <dbReference type="ChEBI" id="CHEBI:58866"/>
        <dbReference type="ChEBI" id="CHEBI:59776"/>
        <dbReference type="EC" id="4.2.1.20"/>
    </reaction>
</comment>
<proteinExistence type="inferred from homology"/>
<dbReference type="InterPro" id="IPR018204">
    <property type="entry name" value="Trp_synthase_alpha_AS"/>
</dbReference>
<keyword evidence="5 9" id="KW-0822">Tryptophan biosynthesis</keyword>
<evidence type="ECO:0000256" key="7">
    <source>
        <dbReference type="ARBA" id="ARBA00023239"/>
    </source>
</evidence>
<organism evidence="11 12">
    <name type="scientific">Candidatus Roizmanbacteria bacterium RIFCSPLOWO2_02_FULL_41_9</name>
    <dbReference type="NCBI Taxonomy" id="1802077"/>
    <lineage>
        <taxon>Bacteria</taxon>
        <taxon>Candidatus Roizmaniibacteriota</taxon>
    </lineage>
</organism>
<feature type="active site" description="Proton acceptor" evidence="9">
    <location>
        <position position="49"/>
    </location>
</feature>